<evidence type="ECO:0000256" key="1">
    <source>
        <dbReference type="SAM" id="MobiDB-lite"/>
    </source>
</evidence>
<dbReference type="AlphaFoldDB" id="A0A6D2I214"/>
<organism evidence="2 4">
    <name type="scientific">Microthlaspi erraticum</name>
    <dbReference type="NCBI Taxonomy" id="1685480"/>
    <lineage>
        <taxon>Eukaryota</taxon>
        <taxon>Viridiplantae</taxon>
        <taxon>Streptophyta</taxon>
        <taxon>Embryophyta</taxon>
        <taxon>Tracheophyta</taxon>
        <taxon>Spermatophyta</taxon>
        <taxon>Magnoliopsida</taxon>
        <taxon>eudicotyledons</taxon>
        <taxon>Gunneridae</taxon>
        <taxon>Pentapetalae</taxon>
        <taxon>rosids</taxon>
        <taxon>malvids</taxon>
        <taxon>Brassicales</taxon>
        <taxon>Brassicaceae</taxon>
        <taxon>Coluteocarpeae</taxon>
        <taxon>Microthlaspi</taxon>
    </lineage>
</organism>
<reference evidence="2 4" key="1">
    <citation type="submission" date="2020-01" db="EMBL/GenBank/DDBJ databases">
        <authorList>
            <person name="Mishra B."/>
        </authorList>
    </citation>
    <scope>NUCLEOTIDE SEQUENCE [LARGE SCALE GENOMIC DNA]</scope>
</reference>
<name>A0A6D2I214_9BRAS</name>
<evidence type="ECO:0000313" key="4">
    <source>
        <dbReference type="Proteomes" id="UP000467841"/>
    </source>
</evidence>
<dbReference type="EMBL" id="CACVBM020000444">
    <property type="protein sequence ID" value="CAA7019456.1"/>
    <property type="molecule type" value="Genomic_DNA"/>
</dbReference>
<feature type="region of interest" description="Disordered" evidence="1">
    <location>
        <begin position="1"/>
        <end position="105"/>
    </location>
</feature>
<evidence type="ECO:0000313" key="3">
    <source>
        <dbReference type="EMBL" id="CAA7058084.1"/>
    </source>
</evidence>
<protein>
    <submittedName>
        <fullName evidence="2">Uncharacterized protein</fullName>
    </submittedName>
</protein>
<accession>A0A6D2I214</accession>
<proteinExistence type="predicted"/>
<dbReference type="Proteomes" id="UP000467841">
    <property type="component" value="Unassembled WGS sequence"/>
</dbReference>
<sequence length="121" mass="13582">MSKFHHHKPCTTAPHEQEGIASRPRNMTHAARTIVPSDQEGFVPRPARTFKPYHPSGRTRRPNEKSLGHDRPDRADSRSSPSSRPNVLTDRSNGPVDPKPVLKPVSHVFTARLNLMLPLKT</sequence>
<evidence type="ECO:0000313" key="2">
    <source>
        <dbReference type="EMBL" id="CAA7019456.1"/>
    </source>
</evidence>
<gene>
    <name evidence="3" type="ORF">MERR_LOCUS45320</name>
    <name evidence="2" type="ORF">MERR_LOCUS6691</name>
</gene>
<dbReference type="EMBL" id="CACVBM020001718">
    <property type="protein sequence ID" value="CAA7058084.1"/>
    <property type="molecule type" value="Genomic_DNA"/>
</dbReference>
<feature type="compositionally biased region" description="Basic and acidic residues" evidence="1">
    <location>
        <begin position="61"/>
        <end position="77"/>
    </location>
</feature>
<keyword evidence="4" id="KW-1185">Reference proteome</keyword>